<dbReference type="RefSeq" id="WP_184252834.1">
    <property type="nucleotide sequence ID" value="NZ_JACHIO010000002.1"/>
</dbReference>
<organism evidence="1 2">
    <name type="scientific">Granulicella mallensis</name>
    <dbReference type="NCBI Taxonomy" id="940614"/>
    <lineage>
        <taxon>Bacteria</taxon>
        <taxon>Pseudomonadati</taxon>
        <taxon>Acidobacteriota</taxon>
        <taxon>Terriglobia</taxon>
        <taxon>Terriglobales</taxon>
        <taxon>Acidobacteriaceae</taxon>
        <taxon>Granulicella</taxon>
    </lineage>
</organism>
<dbReference type="EMBL" id="JACHIO010000002">
    <property type="protein sequence ID" value="MBB5062352.1"/>
    <property type="molecule type" value="Genomic_DNA"/>
</dbReference>
<gene>
    <name evidence="1" type="ORF">HDF15_000679</name>
</gene>
<dbReference type="PROSITE" id="PS51318">
    <property type="entry name" value="TAT"/>
    <property type="match status" value="1"/>
</dbReference>
<dbReference type="PANTHER" id="PTHR43737:SF1">
    <property type="entry name" value="DUF1501 DOMAIN-CONTAINING PROTEIN"/>
    <property type="match status" value="1"/>
</dbReference>
<sequence>MSCQKPKPINRRDALRKIGGGFAMMSFAGMLGESLAEAETLNAKNPGSVAADTAATNPWMLRDPHFKPKAKHVIFLFMNGGLSHIDSFDNKPMLTKYHGQPMPGGDLGHERKTGTLMKSPFEFSRYGKSGLEVSELFPNVGACADDICVVKSVFTEIPNHEPALIMMNTGANIIGRPSMGSWLTYGLGTTNKNLPGFVVLCPKVPTTVGPPLWSSGFLPAVNQATYVTSDTSSKDFDPYKLIPDIHNSKYDITQQRKELELVKKLDSLNEEETYGNVADADPQLEATIGSMETAYRMQTEAPDVFDVRKESAATIKMYGEGSTARGCLTAARLIERGVRMVQVYYSAGDPWDAHQDIQAHRKNAKDSDQPFAALIKDLKARGLLDETIIVCGSEFGRTPVVELGGAGTHAGRDHNPHGFTMWLAGGGVKGGMTYGATDDFGWKVVDKPVHVHDIHATILYLMGIDHTKLTFRSSGRDFRLTDVAGNVIHDIIA</sequence>
<dbReference type="InterPro" id="IPR010869">
    <property type="entry name" value="DUF1501"/>
</dbReference>
<evidence type="ECO:0000313" key="1">
    <source>
        <dbReference type="EMBL" id="MBB5062352.1"/>
    </source>
</evidence>
<dbReference type="AlphaFoldDB" id="A0A7W7ZMK1"/>
<proteinExistence type="predicted"/>
<protein>
    <recommendedName>
        <fullName evidence="3">Sulfatase</fullName>
    </recommendedName>
</protein>
<evidence type="ECO:0000313" key="2">
    <source>
        <dbReference type="Proteomes" id="UP000584867"/>
    </source>
</evidence>
<dbReference type="Gene3D" id="3.40.720.10">
    <property type="entry name" value="Alkaline Phosphatase, subunit A"/>
    <property type="match status" value="1"/>
</dbReference>
<name>A0A7W7ZMK1_9BACT</name>
<evidence type="ECO:0008006" key="3">
    <source>
        <dbReference type="Google" id="ProtNLM"/>
    </source>
</evidence>
<accession>A0A7W7ZMK1</accession>
<dbReference type="SUPFAM" id="SSF53649">
    <property type="entry name" value="Alkaline phosphatase-like"/>
    <property type="match status" value="1"/>
</dbReference>
<dbReference type="InterPro" id="IPR006311">
    <property type="entry name" value="TAT_signal"/>
</dbReference>
<dbReference type="Proteomes" id="UP000584867">
    <property type="component" value="Unassembled WGS sequence"/>
</dbReference>
<dbReference type="InterPro" id="IPR017850">
    <property type="entry name" value="Alkaline_phosphatase_core_sf"/>
</dbReference>
<dbReference type="Pfam" id="PF07394">
    <property type="entry name" value="DUF1501"/>
    <property type="match status" value="1"/>
</dbReference>
<dbReference type="PANTHER" id="PTHR43737">
    <property type="entry name" value="BLL7424 PROTEIN"/>
    <property type="match status" value="1"/>
</dbReference>
<reference evidence="1 2" key="1">
    <citation type="submission" date="2020-08" db="EMBL/GenBank/DDBJ databases">
        <title>Genomic Encyclopedia of Type Strains, Phase IV (KMG-V): Genome sequencing to study the core and pangenomes of soil and plant-associated prokaryotes.</title>
        <authorList>
            <person name="Whitman W."/>
        </authorList>
    </citation>
    <scope>NUCLEOTIDE SEQUENCE [LARGE SCALE GENOMIC DNA]</scope>
    <source>
        <strain evidence="1 2">X5P3</strain>
    </source>
</reference>
<comment type="caution">
    <text evidence="1">The sequence shown here is derived from an EMBL/GenBank/DDBJ whole genome shotgun (WGS) entry which is preliminary data.</text>
</comment>